<gene>
    <name evidence="3" type="ORF">PENTCL1PPCAC_17047</name>
</gene>
<evidence type="ECO:0008006" key="5">
    <source>
        <dbReference type="Google" id="ProtNLM"/>
    </source>
</evidence>
<dbReference type="Proteomes" id="UP001432027">
    <property type="component" value="Unassembled WGS sequence"/>
</dbReference>
<dbReference type="InterPro" id="IPR040079">
    <property type="entry name" value="Glutathione_S-Trfase"/>
</dbReference>
<comment type="caution">
    <text evidence="3">The sequence shown here is derived from an EMBL/GenBank/DDBJ whole genome shotgun (WGS) entry which is preliminary data.</text>
</comment>
<name>A0AAV5TKD0_9BILA</name>
<dbReference type="EMBL" id="BTSX01000004">
    <property type="protein sequence ID" value="GMS94872.1"/>
    <property type="molecule type" value="Genomic_DNA"/>
</dbReference>
<evidence type="ECO:0000259" key="1">
    <source>
        <dbReference type="PROSITE" id="PS50404"/>
    </source>
</evidence>
<dbReference type="SUPFAM" id="SSF47616">
    <property type="entry name" value="GST C-terminal domain-like"/>
    <property type="match status" value="1"/>
</dbReference>
<dbReference type="GO" id="GO:0006749">
    <property type="term" value="P:glutathione metabolic process"/>
    <property type="evidence" value="ECO:0007669"/>
    <property type="project" value="TreeGrafter"/>
</dbReference>
<dbReference type="InterPro" id="IPR036282">
    <property type="entry name" value="Glutathione-S-Trfase_C_sf"/>
</dbReference>
<evidence type="ECO:0000259" key="2">
    <source>
        <dbReference type="PROSITE" id="PS50405"/>
    </source>
</evidence>
<sequence length="210" mass="24278">MPHYQLTYLDLRARGEPIRMMFAIAGVEFEDVRIPVSEWKDNLKDTPFLALPMIEVNGLRFGQSLAILRYLAKEFGLAGPDNLTCAVADSFCDQYADFMNEWKNWHYCNQGYTEGDKDDLYEKEFVPARNKHLPFFEEALRQSSTGWIINTPEVTHADLFIAASIESTMRVVPNHEGFLEGFPLIQAHQKKFFAHPKLQKHLAERPPVHY</sequence>
<dbReference type="Gene3D" id="3.40.30.10">
    <property type="entry name" value="Glutaredoxin"/>
    <property type="match status" value="1"/>
</dbReference>
<dbReference type="Pfam" id="PF02798">
    <property type="entry name" value="GST_N"/>
    <property type="match status" value="1"/>
</dbReference>
<accession>A0AAV5TKD0</accession>
<feature type="domain" description="GST N-terminal" evidence="1">
    <location>
        <begin position="2"/>
        <end position="79"/>
    </location>
</feature>
<keyword evidence="4" id="KW-1185">Reference proteome</keyword>
<dbReference type="InterPro" id="IPR036249">
    <property type="entry name" value="Thioredoxin-like_sf"/>
</dbReference>
<protein>
    <recommendedName>
        <fullName evidence="5">Glutathione S-transferase</fullName>
    </recommendedName>
</protein>
<feature type="domain" description="GST C-terminal" evidence="2">
    <location>
        <begin position="81"/>
        <end position="210"/>
    </location>
</feature>
<dbReference type="GO" id="GO:0004364">
    <property type="term" value="F:glutathione transferase activity"/>
    <property type="evidence" value="ECO:0007669"/>
    <property type="project" value="UniProtKB-ARBA"/>
</dbReference>
<dbReference type="SFLD" id="SFLDG01205">
    <property type="entry name" value="AMPS.1"/>
    <property type="match status" value="1"/>
</dbReference>
<dbReference type="Pfam" id="PF14497">
    <property type="entry name" value="GST_C_3"/>
    <property type="match status" value="1"/>
</dbReference>
<dbReference type="FunFam" id="3.40.30.10:FF:000258">
    <property type="entry name" value="Glutathione S-transferase"/>
    <property type="match status" value="1"/>
</dbReference>
<dbReference type="InterPro" id="IPR010987">
    <property type="entry name" value="Glutathione-S-Trfase_C-like"/>
</dbReference>
<dbReference type="InterPro" id="IPR050213">
    <property type="entry name" value="GST_superfamily"/>
</dbReference>
<dbReference type="SUPFAM" id="SSF52833">
    <property type="entry name" value="Thioredoxin-like"/>
    <property type="match status" value="1"/>
</dbReference>
<dbReference type="CDD" id="cd03039">
    <property type="entry name" value="GST_N_Sigma_like"/>
    <property type="match status" value="1"/>
</dbReference>
<dbReference type="PROSITE" id="PS50404">
    <property type="entry name" value="GST_NTER"/>
    <property type="match status" value="1"/>
</dbReference>
<proteinExistence type="predicted"/>
<dbReference type="InterPro" id="IPR004045">
    <property type="entry name" value="Glutathione_S-Trfase_N"/>
</dbReference>
<dbReference type="PROSITE" id="PS50405">
    <property type="entry name" value="GST_CTER"/>
    <property type="match status" value="1"/>
</dbReference>
<dbReference type="FunFam" id="1.20.1050.10:FF:000056">
    <property type="entry name" value="Glutathione S-transferase"/>
    <property type="match status" value="1"/>
</dbReference>
<reference evidence="3" key="1">
    <citation type="submission" date="2023-10" db="EMBL/GenBank/DDBJ databases">
        <title>Genome assembly of Pristionchus species.</title>
        <authorList>
            <person name="Yoshida K."/>
            <person name="Sommer R.J."/>
        </authorList>
    </citation>
    <scope>NUCLEOTIDE SEQUENCE</scope>
    <source>
        <strain evidence="3">RS0144</strain>
    </source>
</reference>
<evidence type="ECO:0000313" key="3">
    <source>
        <dbReference type="EMBL" id="GMS94872.1"/>
    </source>
</evidence>
<dbReference type="PANTHER" id="PTHR11571:SF256">
    <property type="entry name" value="GST C-TERMINAL DOMAIN-CONTAINING PROTEIN-RELATED"/>
    <property type="match status" value="1"/>
</dbReference>
<dbReference type="AlphaFoldDB" id="A0AAV5TKD0"/>
<evidence type="ECO:0000313" key="4">
    <source>
        <dbReference type="Proteomes" id="UP001432027"/>
    </source>
</evidence>
<dbReference type="CDD" id="cd03192">
    <property type="entry name" value="GST_C_Sigma_like"/>
    <property type="match status" value="1"/>
</dbReference>
<dbReference type="SFLD" id="SFLDG00363">
    <property type="entry name" value="AMPS_(cytGST):_Alpha-__Mu-__Pi"/>
    <property type="match status" value="1"/>
</dbReference>
<dbReference type="SFLD" id="SFLDS00019">
    <property type="entry name" value="Glutathione_Transferase_(cytos"/>
    <property type="match status" value="1"/>
</dbReference>
<dbReference type="InterPro" id="IPR004046">
    <property type="entry name" value="GST_C"/>
</dbReference>
<dbReference type="Gene3D" id="1.20.1050.10">
    <property type="match status" value="1"/>
</dbReference>
<organism evidence="3 4">
    <name type="scientific">Pristionchus entomophagus</name>
    <dbReference type="NCBI Taxonomy" id="358040"/>
    <lineage>
        <taxon>Eukaryota</taxon>
        <taxon>Metazoa</taxon>
        <taxon>Ecdysozoa</taxon>
        <taxon>Nematoda</taxon>
        <taxon>Chromadorea</taxon>
        <taxon>Rhabditida</taxon>
        <taxon>Rhabditina</taxon>
        <taxon>Diplogasteromorpha</taxon>
        <taxon>Diplogasteroidea</taxon>
        <taxon>Neodiplogasteridae</taxon>
        <taxon>Pristionchus</taxon>
    </lineage>
</organism>
<dbReference type="PANTHER" id="PTHR11571">
    <property type="entry name" value="GLUTATHIONE S-TRANSFERASE"/>
    <property type="match status" value="1"/>
</dbReference>